<evidence type="ECO:0000256" key="6">
    <source>
        <dbReference type="ARBA" id="ARBA00023212"/>
    </source>
</evidence>
<evidence type="ECO:0000256" key="2">
    <source>
        <dbReference type="ARBA" id="ARBA00006039"/>
    </source>
</evidence>
<dbReference type="InterPro" id="IPR001698">
    <property type="entry name" value="CAPZB"/>
</dbReference>
<evidence type="ECO:0000313" key="9">
    <source>
        <dbReference type="Proteomes" id="UP000078348"/>
    </source>
</evidence>
<dbReference type="PANTHER" id="PTHR10619">
    <property type="entry name" value="F-ACTIN-CAPPING PROTEIN SUBUNIT BETA"/>
    <property type="match status" value="1"/>
</dbReference>
<dbReference type="Gene3D" id="3.90.1150.210">
    <property type="entry name" value="F-actin capping protein, beta subunit"/>
    <property type="match status" value="1"/>
</dbReference>
<dbReference type="Proteomes" id="UP000078348">
    <property type="component" value="Unassembled WGS sequence"/>
</dbReference>
<name>A0A196SAG9_BLAHN</name>
<keyword evidence="3 7" id="KW-0117">Actin capping</keyword>
<sequence>MDPSIAALNLFRRLPPEEVEQTFYSVARLREDLADNLLQHIDFPLKTGYDAEADKAFIQSDFNNCDNSYRSPWTNQYFPPIDNGFYPSPHVRSLEETANFLFSKYREMYYGGGVSSVYLWQNDTHLCGCFLILKEVAESPSGITGSWHALHIVEVIPDEAKGMAEYRLTTSIQLFLTVKTAAVGEARQNGTLTRQSSQLMAFKNDEEHLSNIGQMIEQMENFIRSNLDTLYLSKNEETVDGIRILHPSSLPKRSLLAELSGQLRPRVD</sequence>
<comment type="caution">
    <text evidence="8">The sequence shown here is derived from an EMBL/GenBank/DDBJ whole genome shotgun (WGS) entry which is preliminary data.</text>
</comment>
<dbReference type="OrthoDB" id="9979678at2759"/>
<dbReference type="Gene3D" id="1.20.58.570">
    <property type="match status" value="1"/>
</dbReference>
<evidence type="ECO:0000256" key="4">
    <source>
        <dbReference type="ARBA" id="ARBA00022490"/>
    </source>
</evidence>
<dbReference type="GO" id="GO:0051015">
    <property type="term" value="F:actin filament binding"/>
    <property type="evidence" value="ECO:0007669"/>
    <property type="project" value="TreeGrafter"/>
</dbReference>
<dbReference type="PANTHER" id="PTHR10619:SF0">
    <property type="entry name" value="F-ACTIN-CAPPING PROTEIN SUBUNIT BETA ISOFORMS 1 AND 2"/>
    <property type="match status" value="1"/>
</dbReference>
<evidence type="ECO:0000256" key="7">
    <source>
        <dbReference type="RuleBase" id="RU365078"/>
    </source>
</evidence>
<evidence type="ECO:0000256" key="1">
    <source>
        <dbReference type="ARBA" id="ARBA00004245"/>
    </source>
</evidence>
<dbReference type="AlphaFoldDB" id="A0A196SAG9"/>
<evidence type="ECO:0000256" key="5">
    <source>
        <dbReference type="ARBA" id="ARBA00023203"/>
    </source>
</evidence>
<accession>A0A196SAG9</accession>
<dbReference type="Pfam" id="PF01115">
    <property type="entry name" value="F_actin_cap_B"/>
    <property type="match status" value="1"/>
</dbReference>
<evidence type="ECO:0000256" key="3">
    <source>
        <dbReference type="ARBA" id="ARBA00022467"/>
    </source>
</evidence>
<gene>
    <name evidence="8" type="ORF">AV274_4233</name>
</gene>
<comment type="subcellular location">
    <subcellularLocation>
        <location evidence="1 7">Cytoplasm</location>
        <location evidence="1 7">Cytoskeleton</location>
    </subcellularLocation>
</comment>
<proteinExistence type="inferred from homology"/>
<dbReference type="GO" id="GO:0008290">
    <property type="term" value="C:F-actin capping protein complex"/>
    <property type="evidence" value="ECO:0007669"/>
    <property type="project" value="UniProtKB-UniRule"/>
</dbReference>
<dbReference type="GO" id="GO:0051016">
    <property type="term" value="P:barbed-end actin filament capping"/>
    <property type="evidence" value="ECO:0007669"/>
    <property type="project" value="UniProtKB-UniRule"/>
</dbReference>
<keyword evidence="5 7" id="KW-0009">Actin-binding</keyword>
<dbReference type="SUPFAM" id="SSF90096">
    <property type="entry name" value="Subunits of heterodimeric actin filament capping protein Capz"/>
    <property type="match status" value="1"/>
</dbReference>
<keyword evidence="9" id="KW-1185">Reference proteome</keyword>
<dbReference type="PRINTS" id="PR00192">
    <property type="entry name" value="FACTINCAPB"/>
</dbReference>
<dbReference type="STRING" id="478820.A0A196SAG9"/>
<evidence type="ECO:0000313" key="8">
    <source>
        <dbReference type="EMBL" id="OAO14055.1"/>
    </source>
</evidence>
<keyword evidence="6 7" id="KW-0206">Cytoskeleton</keyword>
<comment type="similarity">
    <text evidence="2 7">Belongs to the F-actin-capping protein beta subunit family.</text>
</comment>
<protein>
    <recommendedName>
        <fullName evidence="7">F-actin-capping protein subunit beta</fullName>
    </recommendedName>
</protein>
<reference evidence="8 9" key="1">
    <citation type="submission" date="2016-05" db="EMBL/GenBank/DDBJ databases">
        <title>Nuclear genome of Blastocystis sp. subtype 1 NandII.</title>
        <authorList>
            <person name="Gentekaki E."/>
            <person name="Curtis B."/>
            <person name="Stairs C."/>
            <person name="Eme L."/>
            <person name="Herman E."/>
            <person name="Klimes V."/>
            <person name="Arias M.C."/>
            <person name="Elias M."/>
            <person name="Hilliou F."/>
            <person name="Klute M."/>
            <person name="Malik S.-B."/>
            <person name="Pightling A."/>
            <person name="Rachubinski R."/>
            <person name="Salas D."/>
            <person name="Schlacht A."/>
            <person name="Suga H."/>
            <person name="Archibald J."/>
            <person name="Ball S.G."/>
            <person name="Clark G."/>
            <person name="Dacks J."/>
            <person name="Van Der Giezen M."/>
            <person name="Tsaousis A."/>
            <person name="Roger A."/>
        </authorList>
    </citation>
    <scope>NUCLEOTIDE SEQUENCE [LARGE SCALE GENOMIC DNA]</scope>
    <source>
        <strain evidence="9">ATCC 50177 / NandII</strain>
    </source>
</reference>
<dbReference type="InterPro" id="IPR042276">
    <property type="entry name" value="CapZ_alpha/beta_2"/>
</dbReference>
<dbReference type="GO" id="GO:0000902">
    <property type="term" value="P:cell morphogenesis"/>
    <property type="evidence" value="ECO:0007669"/>
    <property type="project" value="TreeGrafter"/>
</dbReference>
<dbReference type="InterPro" id="IPR043175">
    <property type="entry name" value="CAPZB_N"/>
</dbReference>
<dbReference type="EMBL" id="LXWW01000289">
    <property type="protein sequence ID" value="OAO14055.1"/>
    <property type="molecule type" value="Genomic_DNA"/>
</dbReference>
<comment type="subunit">
    <text evidence="7">Heterodimer of an alpha and a beta subunit.</text>
</comment>
<comment type="function">
    <text evidence="7">F-actin-capping proteins bind in a Ca(2+)-independent manner to the fast growing ends of actin filaments (barbed end) thereby blocking the exchange of subunits at these ends. Unlike other capping proteins (such as gelsolin and severin), these proteins do not sever actin filaments.</text>
</comment>
<organism evidence="8 9">
    <name type="scientific">Blastocystis sp. subtype 1 (strain ATCC 50177 / NandII)</name>
    <dbReference type="NCBI Taxonomy" id="478820"/>
    <lineage>
        <taxon>Eukaryota</taxon>
        <taxon>Sar</taxon>
        <taxon>Stramenopiles</taxon>
        <taxon>Bigyra</taxon>
        <taxon>Opalozoa</taxon>
        <taxon>Opalinata</taxon>
        <taxon>Blastocystidae</taxon>
        <taxon>Blastocystis</taxon>
    </lineage>
</organism>
<dbReference type="InterPro" id="IPR037282">
    <property type="entry name" value="CapZ_alpha/beta"/>
</dbReference>
<keyword evidence="4 7" id="KW-0963">Cytoplasm</keyword>